<feature type="chain" id="PRO_5039340524" evidence="2">
    <location>
        <begin position="28"/>
        <end position="456"/>
    </location>
</feature>
<dbReference type="PROSITE" id="PS51257">
    <property type="entry name" value="PROKAR_LIPOPROTEIN"/>
    <property type="match status" value="1"/>
</dbReference>
<dbReference type="RefSeq" id="WP_087883590.1">
    <property type="nucleotide sequence ID" value="NZ_CP021748.1"/>
</dbReference>
<dbReference type="InterPro" id="IPR006059">
    <property type="entry name" value="SBP"/>
</dbReference>
<feature type="compositionally biased region" description="Basic and acidic residues" evidence="1">
    <location>
        <begin position="438"/>
        <end position="456"/>
    </location>
</feature>
<feature type="signal peptide" evidence="2">
    <location>
        <begin position="1"/>
        <end position="27"/>
    </location>
</feature>
<dbReference type="eggNOG" id="COG1653">
    <property type="taxonomic scope" value="Bacteria"/>
</dbReference>
<sequence length="456" mass="49996">MRTQSRRRSRRLLAAAAAGTLLTPLLSGCWAGAGGSGSGGDSINVLMVNNPQMVELQKLTAAHFTKKTGIKVNFTVLPENDVRDKISQDFANQAGQYDVATLSNYEIPIYAKNGWLRELGPYTQKDRAFDQDDILPPMRESLTGENGKLYGQPFYGESSFLMYRKDVFDKAGLSMPKKPTWQQVADLAAKVDGAEKGMKGICLRGLPGWGEVMAPLTTVVNTFGGTWFDKDWKARLDSPEFEKATRFYVDLVRKHGESGAAQSGYAECLNNLTQGKTAMWYDATAAAGSLEAAKSPVKGKIGYVPAPVEKTESSGWLYTWAWGLQKSSRNPDKAWKFISWASSKEYEELVGEKIGWSNVPAGKRASTYENPKYREEAAAFQGVMRAAIADARPRDPGVQPRPAPGIQFVGIPEFTDLGTRVSQEISAAIAGRQSVESALDKSQDLAEKISEEYEGR</sequence>
<evidence type="ECO:0000256" key="1">
    <source>
        <dbReference type="SAM" id="MobiDB-lite"/>
    </source>
</evidence>
<dbReference type="PANTHER" id="PTHR43649:SF12">
    <property type="entry name" value="DIACETYLCHITOBIOSE BINDING PROTEIN DASA"/>
    <property type="match status" value="1"/>
</dbReference>
<dbReference type="CDD" id="cd13585">
    <property type="entry name" value="PBP2_TMBP_like"/>
    <property type="match status" value="1"/>
</dbReference>
<dbReference type="STRING" id="67267.GCA_000716675_07029"/>
<dbReference type="EMBL" id="CP021748">
    <property type="protein sequence ID" value="ARX82630.1"/>
    <property type="molecule type" value="Genomic_DNA"/>
</dbReference>
<evidence type="ECO:0000313" key="4">
    <source>
        <dbReference type="Proteomes" id="UP000195880"/>
    </source>
</evidence>
<dbReference type="Gene3D" id="3.40.190.10">
    <property type="entry name" value="Periplasmic binding protein-like II"/>
    <property type="match status" value="2"/>
</dbReference>
<dbReference type="InterPro" id="IPR050490">
    <property type="entry name" value="Bact_solute-bd_prot1"/>
</dbReference>
<feature type="region of interest" description="Disordered" evidence="1">
    <location>
        <begin position="432"/>
        <end position="456"/>
    </location>
</feature>
<protein>
    <submittedName>
        <fullName evidence="3">Sugar ABC transporter substrate-binding protein</fullName>
    </submittedName>
</protein>
<accession>A0A1Z1W8B8</accession>
<dbReference type="Pfam" id="PF01547">
    <property type="entry name" value="SBP_bac_1"/>
    <property type="match status" value="1"/>
</dbReference>
<name>A0A1Z1W8B8_9ACTN</name>
<dbReference type="Proteomes" id="UP000195880">
    <property type="component" value="Chromosome"/>
</dbReference>
<dbReference type="OrthoDB" id="9770625at2"/>
<evidence type="ECO:0000256" key="2">
    <source>
        <dbReference type="SAM" id="SignalP"/>
    </source>
</evidence>
<keyword evidence="2" id="KW-0732">Signal</keyword>
<keyword evidence="4" id="KW-1185">Reference proteome</keyword>
<organism evidence="3 4">
    <name type="scientific">Streptomyces alboflavus</name>
    <dbReference type="NCBI Taxonomy" id="67267"/>
    <lineage>
        <taxon>Bacteria</taxon>
        <taxon>Bacillati</taxon>
        <taxon>Actinomycetota</taxon>
        <taxon>Actinomycetes</taxon>
        <taxon>Kitasatosporales</taxon>
        <taxon>Streptomycetaceae</taxon>
        <taxon>Streptomyces</taxon>
    </lineage>
</organism>
<proteinExistence type="predicted"/>
<evidence type="ECO:0000313" key="3">
    <source>
        <dbReference type="EMBL" id="ARX82630.1"/>
    </source>
</evidence>
<gene>
    <name evidence="3" type="primary">smoE</name>
    <name evidence="3" type="ORF">SMD44_02043</name>
</gene>
<dbReference type="PANTHER" id="PTHR43649">
    <property type="entry name" value="ARABINOSE-BINDING PROTEIN-RELATED"/>
    <property type="match status" value="1"/>
</dbReference>
<dbReference type="SUPFAM" id="SSF53850">
    <property type="entry name" value="Periplasmic binding protein-like II"/>
    <property type="match status" value="1"/>
</dbReference>
<dbReference type="AlphaFoldDB" id="A0A1Z1W8B8"/>
<dbReference type="KEGG" id="salf:SMD44_02043"/>
<reference evidence="3 4" key="1">
    <citation type="submission" date="2017-05" db="EMBL/GenBank/DDBJ databases">
        <title>Streptomyces alboflavus Genome sequencing and assembly.</title>
        <authorList>
            <person name="Wang Y."/>
            <person name="Du B."/>
            <person name="Ding Y."/>
            <person name="Liu H."/>
            <person name="Hou Q."/>
            <person name="Liu K."/>
            <person name="Wang C."/>
            <person name="Yao L."/>
        </authorList>
    </citation>
    <scope>NUCLEOTIDE SEQUENCE [LARGE SCALE GENOMIC DNA]</scope>
    <source>
        <strain evidence="3 4">MDJK44</strain>
    </source>
</reference>